<accession>A0A1K1WBL3</accession>
<dbReference type="CDD" id="cd09731">
    <property type="entry name" value="Cse2_I-E"/>
    <property type="match status" value="1"/>
</dbReference>
<protein>
    <submittedName>
        <fullName evidence="1">CRISPR system Cascade subunit CasB</fullName>
    </submittedName>
</protein>
<sequence>MTAEYQQAASRSWAGQDVLLQWWEAMNLSAEALGRPPAPTAWRAELKRAQSPEAVLLTEGFRNLWLKVRDQAFPDFLGEHQKMLAWAAVAGVLSHVRQNGRGRFAAVFGQKDAKTQKPLVSELRFHQLQASRTPEEFYRRMHRLVRLCGGEMPVQDLAKGILDWFVEQMGHKSGEISYGTAVRWALDYYSAAETPAAKN</sequence>
<dbReference type="NCBIfam" id="TIGR02548">
    <property type="entry name" value="casB_cse2"/>
    <property type="match status" value="1"/>
</dbReference>
<dbReference type="Pfam" id="PF09485">
    <property type="entry name" value="CRISPR_Cse2"/>
    <property type="match status" value="1"/>
</dbReference>
<dbReference type="Gene3D" id="1.10.520.40">
    <property type="entry name" value="CRISPR-associated protein Cse2"/>
    <property type="match status" value="1"/>
</dbReference>
<keyword evidence="2" id="KW-1185">Reference proteome</keyword>
<dbReference type="InterPro" id="IPR038287">
    <property type="entry name" value="Cse2_sf"/>
</dbReference>
<evidence type="ECO:0000313" key="1">
    <source>
        <dbReference type="EMBL" id="SFX34213.1"/>
    </source>
</evidence>
<reference evidence="1 2" key="1">
    <citation type="submission" date="2016-11" db="EMBL/GenBank/DDBJ databases">
        <authorList>
            <person name="Jaros S."/>
            <person name="Januszkiewicz K."/>
            <person name="Wedrychowicz H."/>
        </authorList>
    </citation>
    <scope>NUCLEOTIDE SEQUENCE [LARGE SCALE GENOMIC DNA]</scope>
    <source>
        <strain evidence="1 2">DSM 21637</strain>
    </source>
</reference>
<dbReference type="Proteomes" id="UP000182350">
    <property type="component" value="Unassembled WGS sequence"/>
</dbReference>
<dbReference type="EMBL" id="FPJW01000003">
    <property type="protein sequence ID" value="SFX34213.1"/>
    <property type="molecule type" value="Genomic_DNA"/>
</dbReference>
<proteinExistence type="predicted"/>
<dbReference type="STRING" id="1122209.SAMN02745752_01368"/>
<evidence type="ECO:0000313" key="2">
    <source>
        <dbReference type="Proteomes" id="UP000182350"/>
    </source>
</evidence>
<dbReference type="InterPro" id="IPR013382">
    <property type="entry name" value="CRISPR-assoc_prot_Cse2"/>
</dbReference>
<organism evidence="1 2">
    <name type="scientific">Marinospirillum alkaliphilum DSM 21637</name>
    <dbReference type="NCBI Taxonomy" id="1122209"/>
    <lineage>
        <taxon>Bacteria</taxon>
        <taxon>Pseudomonadati</taxon>
        <taxon>Pseudomonadota</taxon>
        <taxon>Gammaproteobacteria</taxon>
        <taxon>Oceanospirillales</taxon>
        <taxon>Oceanospirillaceae</taxon>
        <taxon>Marinospirillum</taxon>
    </lineage>
</organism>
<dbReference type="AlphaFoldDB" id="A0A1K1WBL3"/>
<dbReference type="OrthoDB" id="5572740at2"/>
<name>A0A1K1WBL3_9GAMM</name>
<gene>
    <name evidence="1" type="ORF">SAMN02745752_01368</name>
</gene>
<dbReference type="RefSeq" id="WP_084661977.1">
    <property type="nucleotide sequence ID" value="NZ_FPJW01000003.1"/>
</dbReference>